<dbReference type="RefSeq" id="WP_013189020.1">
    <property type="nucleotide sequence ID" value="NZ_CP068112.1"/>
</dbReference>
<evidence type="ECO:0008006" key="4">
    <source>
        <dbReference type="Google" id="ProtNLM"/>
    </source>
</evidence>
<name>A0A2X2YNJ0_9ACTO</name>
<organism evidence="2 3">
    <name type="scientific">Mobiluncus curtisii</name>
    <dbReference type="NCBI Taxonomy" id="2051"/>
    <lineage>
        <taxon>Bacteria</taxon>
        <taxon>Bacillati</taxon>
        <taxon>Actinomycetota</taxon>
        <taxon>Actinomycetes</taxon>
        <taxon>Actinomycetales</taxon>
        <taxon>Actinomycetaceae</taxon>
        <taxon>Mobiluncus</taxon>
    </lineage>
</organism>
<dbReference type="Proteomes" id="UP000250245">
    <property type="component" value="Unassembled WGS sequence"/>
</dbReference>
<accession>A0A2X2YNJ0</accession>
<protein>
    <recommendedName>
        <fullName evidence="4">Flagellin</fullName>
    </recommendedName>
</protein>
<evidence type="ECO:0000313" key="2">
    <source>
        <dbReference type="EMBL" id="SQB65614.1"/>
    </source>
</evidence>
<reference evidence="2 3" key="1">
    <citation type="submission" date="2018-06" db="EMBL/GenBank/DDBJ databases">
        <authorList>
            <consortium name="Pathogen Informatics"/>
            <person name="Doyle S."/>
        </authorList>
    </citation>
    <scope>NUCLEOTIDE SEQUENCE [LARGE SCALE GENOMIC DNA]</scope>
    <source>
        <strain evidence="2 3">NCTC11820</strain>
    </source>
</reference>
<dbReference type="GeneID" id="55565045"/>
<evidence type="ECO:0000313" key="3">
    <source>
        <dbReference type="Proteomes" id="UP000250245"/>
    </source>
</evidence>
<dbReference type="EMBL" id="UASJ01000001">
    <property type="protein sequence ID" value="SQB65614.1"/>
    <property type="molecule type" value="Genomic_DNA"/>
</dbReference>
<dbReference type="SUPFAM" id="SSF64518">
    <property type="entry name" value="Phase 1 flagellin"/>
    <property type="match status" value="1"/>
</dbReference>
<dbReference type="AlphaFoldDB" id="A0A2X2YNJ0"/>
<sequence length="301" mass="30676">MQLNGLGNYQANALGAPWNNATTSKELATANHGPSGLSAGLNALRGASRTAPVAPATTPAGSHHATVDGFGDEVRVSPTSSTRAEVSIENYKSQTAQAAVTTANVVNDSLGKTDQVLTGMKAIVSELSNQSLTRTRRAELTEAFGLLAKRLDSLVDHESFAGHKTLDGRFRATFTVGDSARVTVDATLPNGKSFNTEGLGLQGFADLLATSHRNATPAVVQSLNIAQGAVAQVRTGLSEATASTVNAMSASSKLLSAAIGGTPALAQGLVANTMSQLSQSGSAAFTAQANTAISSALRLLS</sequence>
<evidence type="ECO:0000256" key="1">
    <source>
        <dbReference type="SAM" id="MobiDB-lite"/>
    </source>
</evidence>
<proteinExistence type="predicted"/>
<feature type="region of interest" description="Disordered" evidence="1">
    <location>
        <begin position="52"/>
        <end position="74"/>
    </location>
</feature>
<dbReference type="Gene3D" id="1.20.1330.10">
    <property type="entry name" value="f41 fragment of flagellin, N-terminal domain"/>
    <property type="match status" value="1"/>
</dbReference>
<gene>
    <name evidence="2" type="ORF">NCTC11820_01684</name>
</gene>